<reference evidence="1" key="1">
    <citation type="submission" date="2022-01" db="EMBL/GenBank/DDBJ databases">
        <title>Genome Sequence Resource for Two Populations of Ditylenchus destructor, the Migratory Endoparasitic Phytonematode.</title>
        <authorList>
            <person name="Zhang H."/>
            <person name="Lin R."/>
            <person name="Xie B."/>
        </authorList>
    </citation>
    <scope>NUCLEOTIDE SEQUENCE</scope>
    <source>
        <strain evidence="1">BazhouSP</strain>
    </source>
</reference>
<name>A0AAD4MX96_9BILA</name>
<gene>
    <name evidence="1" type="ORF">DdX_14155</name>
</gene>
<protein>
    <submittedName>
        <fullName evidence="1">Uncharacterized protein</fullName>
    </submittedName>
</protein>
<dbReference type="EMBL" id="JAKKPZ010000066">
    <property type="protein sequence ID" value="KAI1704522.1"/>
    <property type="molecule type" value="Genomic_DNA"/>
</dbReference>
<accession>A0AAD4MX96</accession>
<proteinExistence type="predicted"/>
<sequence>MTKNIGTASAYSAVLAPPMSPSLDPQVSLVDPWQPIADEPRARVGPSEMSIDSSQRAKQNELLLGAIRARLSKILVREILDIPDFAANGSASRS</sequence>
<keyword evidence="2" id="KW-1185">Reference proteome</keyword>
<dbReference type="Proteomes" id="UP001201812">
    <property type="component" value="Unassembled WGS sequence"/>
</dbReference>
<comment type="caution">
    <text evidence="1">The sequence shown here is derived from an EMBL/GenBank/DDBJ whole genome shotgun (WGS) entry which is preliminary data.</text>
</comment>
<organism evidence="1 2">
    <name type="scientific">Ditylenchus destructor</name>
    <dbReference type="NCBI Taxonomy" id="166010"/>
    <lineage>
        <taxon>Eukaryota</taxon>
        <taxon>Metazoa</taxon>
        <taxon>Ecdysozoa</taxon>
        <taxon>Nematoda</taxon>
        <taxon>Chromadorea</taxon>
        <taxon>Rhabditida</taxon>
        <taxon>Tylenchina</taxon>
        <taxon>Tylenchomorpha</taxon>
        <taxon>Sphaerularioidea</taxon>
        <taxon>Anguinidae</taxon>
        <taxon>Anguininae</taxon>
        <taxon>Ditylenchus</taxon>
    </lineage>
</organism>
<evidence type="ECO:0000313" key="2">
    <source>
        <dbReference type="Proteomes" id="UP001201812"/>
    </source>
</evidence>
<evidence type="ECO:0000313" key="1">
    <source>
        <dbReference type="EMBL" id="KAI1704522.1"/>
    </source>
</evidence>
<dbReference type="AlphaFoldDB" id="A0AAD4MX96"/>